<dbReference type="EMBL" id="VAUV01000005">
    <property type="protein sequence ID" value="TLD71322.1"/>
    <property type="molecule type" value="Genomic_DNA"/>
</dbReference>
<dbReference type="OrthoDB" id="187628at2"/>
<reference evidence="2 3" key="1">
    <citation type="submission" date="2019-05" db="EMBL/GenBank/DDBJ databases">
        <title>Verrucobacter flavum gen. nov., sp. nov. a new member of the family Verrucomicrobiaceae.</title>
        <authorList>
            <person name="Szuroczki S."/>
            <person name="Abbaszade G."/>
            <person name="Szabo A."/>
            <person name="Felfoldi T."/>
            <person name="Schumann P."/>
            <person name="Boka K."/>
            <person name="Keki Z."/>
            <person name="Toumi M."/>
            <person name="Toth E."/>
        </authorList>
    </citation>
    <scope>NUCLEOTIDE SEQUENCE [LARGE SCALE GENOMIC DNA]</scope>
    <source>
        <strain evidence="2 3">MG-N-17</strain>
    </source>
</reference>
<feature type="compositionally biased region" description="Pro residues" evidence="1">
    <location>
        <begin position="79"/>
        <end position="94"/>
    </location>
</feature>
<dbReference type="Pfam" id="PF03743">
    <property type="entry name" value="TrbI"/>
    <property type="match status" value="1"/>
</dbReference>
<sequence length="328" mass="35634">MMNPRDAIQFLKTRTGALLLFLVICIVGYVLVRGFQPPGFGKEEPAKAGGTAARPQVVQSVTKDMTPFRPPQEQVSKPSLPPQEQPPAPKPMPPLSLFAQTPEQKPAENALSSDFAPYGRLISCELVITVDSSGIDTPIVGLVTEEIWHNERLIVPVGTEVHGTARVDRMRERIASQGSWKLVWQDGRELQVSGIALDREKQAHGEGWAITDGSAGLRGRLLKSDDYAEVKMFAASFLSGAAGAFTQREHTIIGSQPVASVQNASLTGVQQVLNTYARQILDTIEREGFYVRVPAGKQFYLYLTQTVDASKASLGSATSPPITNDQIP</sequence>
<feature type="region of interest" description="Disordered" evidence="1">
    <location>
        <begin position="65"/>
        <end position="108"/>
    </location>
</feature>
<name>A0A5R8KG93_9BACT</name>
<evidence type="ECO:0000313" key="2">
    <source>
        <dbReference type="EMBL" id="TLD71322.1"/>
    </source>
</evidence>
<accession>A0A5R8KG93</accession>
<keyword evidence="3" id="KW-1185">Reference proteome</keyword>
<dbReference type="RefSeq" id="WP_138085535.1">
    <property type="nucleotide sequence ID" value="NZ_VAUV01000005.1"/>
</dbReference>
<dbReference type="Proteomes" id="UP000306196">
    <property type="component" value="Unassembled WGS sequence"/>
</dbReference>
<evidence type="ECO:0000256" key="1">
    <source>
        <dbReference type="SAM" id="MobiDB-lite"/>
    </source>
</evidence>
<comment type="caution">
    <text evidence="2">The sequence shown here is derived from an EMBL/GenBank/DDBJ whole genome shotgun (WGS) entry which is preliminary data.</text>
</comment>
<evidence type="ECO:0000313" key="3">
    <source>
        <dbReference type="Proteomes" id="UP000306196"/>
    </source>
</evidence>
<gene>
    <name evidence="2" type="ORF">FEM03_07265</name>
</gene>
<dbReference type="AlphaFoldDB" id="A0A5R8KG93"/>
<organism evidence="2 3">
    <name type="scientific">Phragmitibacter flavus</name>
    <dbReference type="NCBI Taxonomy" id="2576071"/>
    <lineage>
        <taxon>Bacteria</taxon>
        <taxon>Pseudomonadati</taxon>
        <taxon>Verrucomicrobiota</taxon>
        <taxon>Verrucomicrobiia</taxon>
        <taxon>Verrucomicrobiales</taxon>
        <taxon>Verrucomicrobiaceae</taxon>
        <taxon>Phragmitibacter</taxon>
    </lineage>
</organism>
<proteinExistence type="predicted"/>
<dbReference type="InterPro" id="IPR005498">
    <property type="entry name" value="T4SS_VirB10/TraB/TrbI"/>
</dbReference>
<protein>
    <submittedName>
        <fullName evidence="2">TrbI/VirB10 family protein</fullName>
    </submittedName>
</protein>